<organism evidence="4 5">
    <name type="scientific">Achaetomium macrosporum</name>
    <dbReference type="NCBI Taxonomy" id="79813"/>
    <lineage>
        <taxon>Eukaryota</taxon>
        <taxon>Fungi</taxon>
        <taxon>Dikarya</taxon>
        <taxon>Ascomycota</taxon>
        <taxon>Pezizomycotina</taxon>
        <taxon>Sordariomycetes</taxon>
        <taxon>Sordariomycetidae</taxon>
        <taxon>Sordariales</taxon>
        <taxon>Chaetomiaceae</taxon>
        <taxon>Achaetomium</taxon>
    </lineage>
</organism>
<sequence>MKPPMPFATATWHNATYPAISPLRPELSAKGKTIVITGAGTGIGRQAALSFANAGAARVVLLGRMASTLEETGSLLLAANPGVAAVVQVMDTTDEAGLKRVASSIAAPFSARHASPFQPVPSTPPRQLIRPHVKGT</sequence>
<feature type="region of interest" description="Disordered" evidence="3">
    <location>
        <begin position="114"/>
        <end position="136"/>
    </location>
</feature>
<protein>
    <recommendedName>
        <fullName evidence="6">SDR family NAD(P)-dependent oxidoreductase</fullName>
    </recommendedName>
</protein>
<evidence type="ECO:0000256" key="2">
    <source>
        <dbReference type="ARBA" id="ARBA00023002"/>
    </source>
</evidence>
<evidence type="ECO:0000256" key="1">
    <source>
        <dbReference type="ARBA" id="ARBA00006484"/>
    </source>
</evidence>
<comment type="caution">
    <text evidence="4">The sequence shown here is derived from an EMBL/GenBank/DDBJ whole genome shotgun (WGS) entry which is preliminary data.</text>
</comment>
<evidence type="ECO:0000313" key="5">
    <source>
        <dbReference type="Proteomes" id="UP001303760"/>
    </source>
</evidence>
<evidence type="ECO:0000256" key="3">
    <source>
        <dbReference type="SAM" id="MobiDB-lite"/>
    </source>
</evidence>
<dbReference type="SUPFAM" id="SSF51735">
    <property type="entry name" value="NAD(P)-binding Rossmann-fold domains"/>
    <property type="match status" value="1"/>
</dbReference>
<accession>A0AAN7C1H1</accession>
<reference evidence="4" key="2">
    <citation type="submission" date="2023-05" db="EMBL/GenBank/DDBJ databases">
        <authorList>
            <consortium name="Lawrence Berkeley National Laboratory"/>
            <person name="Steindorff A."/>
            <person name="Hensen N."/>
            <person name="Bonometti L."/>
            <person name="Westerberg I."/>
            <person name="Brannstrom I.O."/>
            <person name="Guillou S."/>
            <person name="Cros-Aarteil S."/>
            <person name="Calhoun S."/>
            <person name="Haridas S."/>
            <person name="Kuo A."/>
            <person name="Mondo S."/>
            <person name="Pangilinan J."/>
            <person name="Riley R."/>
            <person name="Labutti K."/>
            <person name="Andreopoulos B."/>
            <person name="Lipzen A."/>
            <person name="Chen C."/>
            <person name="Yanf M."/>
            <person name="Daum C."/>
            <person name="Ng V."/>
            <person name="Clum A."/>
            <person name="Ohm R."/>
            <person name="Martin F."/>
            <person name="Silar P."/>
            <person name="Natvig D."/>
            <person name="Lalanne C."/>
            <person name="Gautier V."/>
            <person name="Ament-Velasquez S.L."/>
            <person name="Kruys A."/>
            <person name="Hutchinson M.I."/>
            <person name="Powell A.J."/>
            <person name="Barry K."/>
            <person name="Miller A.N."/>
            <person name="Grigoriev I.V."/>
            <person name="Debuchy R."/>
            <person name="Gladieux P."/>
            <person name="Thoren M.H."/>
            <person name="Johannesson H."/>
        </authorList>
    </citation>
    <scope>NUCLEOTIDE SEQUENCE</scope>
    <source>
        <strain evidence="4">CBS 532.94</strain>
    </source>
</reference>
<dbReference type="AlphaFoldDB" id="A0AAN7C1H1"/>
<proteinExistence type="inferred from homology"/>
<dbReference type="InterPro" id="IPR002347">
    <property type="entry name" value="SDR_fam"/>
</dbReference>
<dbReference type="PANTHER" id="PTHR42901:SF1">
    <property type="entry name" value="ALCOHOL DEHYDROGENASE"/>
    <property type="match status" value="1"/>
</dbReference>
<dbReference type="InterPro" id="IPR036291">
    <property type="entry name" value="NAD(P)-bd_dom_sf"/>
</dbReference>
<dbReference type="GO" id="GO:0016491">
    <property type="term" value="F:oxidoreductase activity"/>
    <property type="evidence" value="ECO:0007669"/>
    <property type="project" value="UniProtKB-KW"/>
</dbReference>
<keyword evidence="5" id="KW-1185">Reference proteome</keyword>
<dbReference type="PANTHER" id="PTHR42901">
    <property type="entry name" value="ALCOHOL DEHYDROGENASE"/>
    <property type="match status" value="1"/>
</dbReference>
<dbReference type="EMBL" id="MU860575">
    <property type="protein sequence ID" value="KAK4233367.1"/>
    <property type="molecule type" value="Genomic_DNA"/>
</dbReference>
<comment type="similarity">
    <text evidence="1">Belongs to the short-chain dehydrogenases/reductases (SDR) family.</text>
</comment>
<dbReference type="Pfam" id="PF00106">
    <property type="entry name" value="adh_short"/>
    <property type="match status" value="1"/>
</dbReference>
<evidence type="ECO:0000313" key="4">
    <source>
        <dbReference type="EMBL" id="KAK4233367.1"/>
    </source>
</evidence>
<name>A0AAN7C1H1_9PEZI</name>
<gene>
    <name evidence="4" type="ORF">C8A03DRAFT_19550</name>
</gene>
<evidence type="ECO:0008006" key="6">
    <source>
        <dbReference type="Google" id="ProtNLM"/>
    </source>
</evidence>
<dbReference type="Gene3D" id="3.40.50.720">
    <property type="entry name" value="NAD(P)-binding Rossmann-like Domain"/>
    <property type="match status" value="1"/>
</dbReference>
<dbReference type="Proteomes" id="UP001303760">
    <property type="component" value="Unassembled WGS sequence"/>
</dbReference>
<reference evidence="4" key="1">
    <citation type="journal article" date="2023" name="Mol. Phylogenet. Evol.">
        <title>Genome-scale phylogeny and comparative genomics of the fungal order Sordariales.</title>
        <authorList>
            <person name="Hensen N."/>
            <person name="Bonometti L."/>
            <person name="Westerberg I."/>
            <person name="Brannstrom I.O."/>
            <person name="Guillou S."/>
            <person name="Cros-Aarteil S."/>
            <person name="Calhoun S."/>
            <person name="Haridas S."/>
            <person name="Kuo A."/>
            <person name="Mondo S."/>
            <person name="Pangilinan J."/>
            <person name="Riley R."/>
            <person name="LaButti K."/>
            <person name="Andreopoulos B."/>
            <person name="Lipzen A."/>
            <person name="Chen C."/>
            <person name="Yan M."/>
            <person name="Daum C."/>
            <person name="Ng V."/>
            <person name="Clum A."/>
            <person name="Steindorff A."/>
            <person name="Ohm R.A."/>
            <person name="Martin F."/>
            <person name="Silar P."/>
            <person name="Natvig D.O."/>
            <person name="Lalanne C."/>
            <person name="Gautier V."/>
            <person name="Ament-Velasquez S.L."/>
            <person name="Kruys A."/>
            <person name="Hutchinson M.I."/>
            <person name="Powell A.J."/>
            <person name="Barry K."/>
            <person name="Miller A.N."/>
            <person name="Grigoriev I.V."/>
            <person name="Debuchy R."/>
            <person name="Gladieux P."/>
            <person name="Hiltunen Thoren M."/>
            <person name="Johannesson H."/>
        </authorList>
    </citation>
    <scope>NUCLEOTIDE SEQUENCE</scope>
    <source>
        <strain evidence="4">CBS 532.94</strain>
    </source>
</reference>
<keyword evidence="2" id="KW-0560">Oxidoreductase</keyword>